<evidence type="ECO:0000259" key="1">
    <source>
        <dbReference type="Pfam" id="PF09985"/>
    </source>
</evidence>
<dbReference type="CDD" id="cd09626">
    <property type="entry name" value="DOMON_glucodextranase_like"/>
    <property type="match status" value="1"/>
</dbReference>
<dbReference type="SUPFAM" id="SSF88688">
    <property type="entry name" value="Families 57/38 glycoside transferase middle domain"/>
    <property type="match status" value="1"/>
</dbReference>
<proteinExistence type="predicted"/>
<dbReference type="Gene3D" id="2.60.40.1190">
    <property type="match status" value="1"/>
</dbReference>
<dbReference type="InterPro" id="IPR028995">
    <property type="entry name" value="Glyco_hydro_57/38_cen_sf"/>
</dbReference>
<dbReference type="SUPFAM" id="SSF49344">
    <property type="entry name" value="CBD9-like"/>
    <property type="match status" value="1"/>
</dbReference>
<dbReference type="Pfam" id="PF09985">
    <property type="entry name" value="Glucodextran_C"/>
    <property type="match status" value="1"/>
</dbReference>
<accession>A0A2J6X601</accession>
<dbReference type="EMBL" id="PNIX01000248">
    <property type="protein sequence ID" value="PMP82131.1"/>
    <property type="molecule type" value="Genomic_DNA"/>
</dbReference>
<feature type="non-terminal residue" evidence="2">
    <location>
        <position position="713"/>
    </location>
</feature>
<reference evidence="2 3" key="1">
    <citation type="submission" date="2018-01" db="EMBL/GenBank/DDBJ databases">
        <title>Metagenomic assembled genomes from two thermal pools in the Uzon Caldera, Kamchatka, Russia.</title>
        <authorList>
            <person name="Wilkins L."/>
            <person name="Ettinger C."/>
        </authorList>
    </citation>
    <scope>NUCLEOTIDE SEQUENCE [LARGE SCALE GENOMIC DNA]</scope>
    <source>
        <strain evidence="2">ARK-10</strain>
    </source>
</reference>
<name>A0A2J6X601_9BACT</name>
<organism evidence="2 3">
    <name type="scientific">Caldisericum exile</name>
    <dbReference type="NCBI Taxonomy" id="693075"/>
    <lineage>
        <taxon>Bacteria</taxon>
        <taxon>Pseudomonadati</taxon>
        <taxon>Caldisericota/Cryosericota group</taxon>
        <taxon>Caldisericota</taxon>
        <taxon>Caldisericia</taxon>
        <taxon>Caldisericales</taxon>
        <taxon>Caldisericaceae</taxon>
        <taxon>Caldisericum</taxon>
    </lineage>
</organism>
<dbReference type="InterPro" id="IPR019248">
    <property type="entry name" value="Glucodextran_C"/>
</dbReference>
<feature type="non-terminal residue" evidence="2">
    <location>
        <position position="1"/>
    </location>
</feature>
<gene>
    <name evidence="2" type="ORF">C0175_04165</name>
</gene>
<dbReference type="PANTHER" id="PTHR36306:SF1">
    <property type="entry name" value="ALPHA-AMYLASE-RELATED"/>
    <property type="match status" value="1"/>
</dbReference>
<dbReference type="Proteomes" id="UP000236910">
    <property type="component" value="Unassembled WGS sequence"/>
</dbReference>
<evidence type="ECO:0000313" key="3">
    <source>
        <dbReference type="Proteomes" id="UP000236910"/>
    </source>
</evidence>
<protein>
    <recommendedName>
        <fullName evidence="1">Glucodextranase-like C-terminal domain-containing protein</fullName>
    </recommendedName>
</protein>
<comment type="caution">
    <text evidence="2">The sequence shown here is derived from an EMBL/GenBank/DDBJ whole genome shotgun (WGS) entry which is preliminary data.</text>
</comment>
<dbReference type="InterPro" id="IPR052046">
    <property type="entry name" value="GH57_Enzymes"/>
</dbReference>
<dbReference type="AlphaFoldDB" id="A0A2J6X601"/>
<evidence type="ECO:0000313" key="2">
    <source>
        <dbReference type="EMBL" id="PMP82131.1"/>
    </source>
</evidence>
<feature type="domain" description="Glucodextranase-like C-terminal" evidence="1">
    <location>
        <begin position="240"/>
        <end position="468"/>
    </location>
</feature>
<dbReference type="PANTHER" id="PTHR36306">
    <property type="entry name" value="ALPHA-AMYLASE-RELATED-RELATED"/>
    <property type="match status" value="1"/>
</dbReference>
<sequence length="713" mass="80818">TLDTWIGEPQENIAWMWLLDAYKKFKEKENSLSFDVRNQVKRDLMIAEGSDWFWWYGSDQNSGNDHAFDRLYKLYLGEIYKKLNYPIPDYLFGNYFPDGEPYISTELSLKDNEPVSINNLANVKIGNMIYDQKNNVLNLELNSNNYIIAVYNGKSLNAFLSEQIKPTSFLINNFPYTNASIGMPVDFEIYGEKKLYSIDLNDLNLSKMYVVVVSIKNGNVKAETLPIKLKFPVKIGGVLIGELYDQANDDNGPGTYTYPLNEVFQNKGHLFDLISFKMYDANDNYILVYEMGSIGDNPWNGPNGFSFQIIETYFDLEDGGRTEPIDVNGPNVMIDENHPWDVAIRIAGWSYGNYIQNAKGEVIQGELGLSVDNEKNTITVIMPKKYLPINPNYKPYVCVISGSQDGYGAGYFRAITLTATEWTLGGADPNALNAGVLPKVIDIFTPKDKTQKEFLTSYDINNKKLAIIPMLPLEKAKEVPNLISSYKLNIGNVTPPNSEFSLDIEVKNVGKGDQKDLEGNELSLYIPDFVQVKKVIASSFKSSKDYKEITFNGSIKSGGVENIKIIFVLANNVPNAYKADFKEILSFDGDGIGKNSTTSTFEFYFYTKYKLEIELPFNMNYLLRNGEKFQFKNGNIRTEYIDKLKDVTTSIEDLCNSLGISYNFDGKKLTLVFMDNKYEHWIGQNKALLNGYAIPLVPEEPDVRSYVENGELK</sequence>